<feature type="domain" description="HAT C-terminal dimerisation" evidence="1">
    <location>
        <begin position="130"/>
        <end position="188"/>
    </location>
</feature>
<name>A0AAP0RHP7_LIQFO</name>
<reference evidence="2 3" key="1">
    <citation type="journal article" date="2024" name="Plant J.">
        <title>Genome sequences and population genomics reveal climatic adaptation and genomic divergence between two closely related sweetgum species.</title>
        <authorList>
            <person name="Xu W.Q."/>
            <person name="Ren C.Q."/>
            <person name="Zhang X.Y."/>
            <person name="Comes H.P."/>
            <person name="Liu X.H."/>
            <person name="Li Y.G."/>
            <person name="Kettle C.J."/>
            <person name="Jalonen R."/>
            <person name="Gaisberger H."/>
            <person name="Ma Y.Z."/>
            <person name="Qiu Y.X."/>
        </authorList>
    </citation>
    <scope>NUCLEOTIDE SEQUENCE [LARGE SCALE GENOMIC DNA]</scope>
    <source>
        <strain evidence="2">Hangzhou</strain>
    </source>
</reference>
<dbReference type="GO" id="GO:0046983">
    <property type="term" value="F:protein dimerization activity"/>
    <property type="evidence" value="ECO:0007669"/>
    <property type="project" value="InterPro"/>
</dbReference>
<organism evidence="2 3">
    <name type="scientific">Liquidambar formosana</name>
    <name type="common">Formosan gum</name>
    <dbReference type="NCBI Taxonomy" id="63359"/>
    <lineage>
        <taxon>Eukaryota</taxon>
        <taxon>Viridiplantae</taxon>
        <taxon>Streptophyta</taxon>
        <taxon>Embryophyta</taxon>
        <taxon>Tracheophyta</taxon>
        <taxon>Spermatophyta</taxon>
        <taxon>Magnoliopsida</taxon>
        <taxon>eudicotyledons</taxon>
        <taxon>Gunneridae</taxon>
        <taxon>Pentapetalae</taxon>
        <taxon>Saxifragales</taxon>
        <taxon>Altingiaceae</taxon>
        <taxon>Liquidambar</taxon>
    </lineage>
</organism>
<gene>
    <name evidence="2" type="ORF">L1049_027526</name>
</gene>
<evidence type="ECO:0000259" key="1">
    <source>
        <dbReference type="Pfam" id="PF05699"/>
    </source>
</evidence>
<dbReference type="AlphaFoldDB" id="A0AAP0RHP7"/>
<dbReference type="PANTHER" id="PTHR11697:SF230">
    <property type="entry name" value="ZINC FINGER, MYM DOMAIN CONTAINING 1"/>
    <property type="match status" value="1"/>
</dbReference>
<dbReference type="PANTHER" id="PTHR11697">
    <property type="entry name" value="GENERAL TRANSCRIPTION FACTOR 2-RELATED ZINC FINGER PROTEIN"/>
    <property type="match status" value="1"/>
</dbReference>
<evidence type="ECO:0000313" key="2">
    <source>
        <dbReference type="EMBL" id="KAK9277969.1"/>
    </source>
</evidence>
<keyword evidence="3" id="KW-1185">Reference proteome</keyword>
<dbReference type="EMBL" id="JBBPBK010000009">
    <property type="protein sequence ID" value="KAK9277969.1"/>
    <property type="molecule type" value="Genomic_DNA"/>
</dbReference>
<dbReference type="InterPro" id="IPR055298">
    <property type="entry name" value="AtLOH3-like"/>
</dbReference>
<sequence>MDDSYALSGRPRCNAQQATNLHHYRVRLFYMVLDKQLVELNNRFTEGNTELLLCMACLNPSDSFLAFDKEKLIRLAQFYPSDFSPSDFSPSDLIALSNQLDTYIFDMRSDNHFLQLKGVGGLAEKMVQKRKNVIFPLVYKLVKLALILPIATATVERAFSGMKIIKNRLRNRMGDQWINDCLVTFIEKEVFDTIDNETIIQRYQGMTPRQEQL</sequence>
<comment type="caution">
    <text evidence="2">The sequence shown here is derived from an EMBL/GenBank/DDBJ whole genome shotgun (WGS) entry which is preliminary data.</text>
</comment>
<dbReference type="InterPro" id="IPR008906">
    <property type="entry name" value="HATC_C_dom"/>
</dbReference>
<evidence type="ECO:0000313" key="3">
    <source>
        <dbReference type="Proteomes" id="UP001415857"/>
    </source>
</evidence>
<dbReference type="Proteomes" id="UP001415857">
    <property type="component" value="Unassembled WGS sequence"/>
</dbReference>
<accession>A0AAP0RHP7</accession>
<protein>
    <recommendedName>
        <fullName evidence="1">HAT C-terminal dimerisation domain-containing protein</fullName>
    </recommendedName>
</protein>
<proteinExistence type="predicted"/>
<dbReference type="Pfam" id="PF05699">
    <property type="entry name" value="Dimer_Tnp_hAT"/>
    <property type="match status" value="1"/>
</dbReference>